<reference evidence="2 3" key="1">
    <citation type="submission" date="2021-02" db="EMBL/GenBank/DDBJ databases">
        <title>Complete Genome Sequence of Arcanobacterium phocisimile strain DSM 26142T from a harbour seal.</title>
        <authorList>
            <person name="Borowiak M."/>
            <person name="Alssahen M."/>
            <person name="Malorny B."/>
            <person name="Laemmler C."/>
            <person name="Siebert U."/>
            <person name="Ploetz M."/>
            <person name="Abdulmawjood A."/>
        </authorList>
    </citation>
    <scope>NUCLEOTIDE SEQUENCE [LARGE SCALE GENOMIC DNA]</scope>
    <source>
        <strain evidence="2 3">DSM 26142</strain>
    </source>
</reference>
<dbReference type="InterPro" id="IPR025948">
    <property type="entry name" value="HTH-like_dom"/>
</dbReference>
<dbReference type="InterPro" id="IPR050900">
    <property type="entry name" value="Transposase_IS3/IS150/IS904"/>
</dbReference>
<feature type="domain" description="HTH-like" evidence="1">
    <location>
        <begin position="8"/>
        <end position="54"/>
    </location>
</feature>
<evidence type="ECO:0000313" key="2">
    <source>
        <dbReference type="EMBL" id="QRV02646.1"/>
    </source>
</evidence>
<dbReference type="PANTHER" id="PTHR46889">
    <property type="entry name" value="TRANSPOSASE INSF FOR INSERTION SEQUENCE IS3B-RELATED"/>
    <property type="match status" value="1"/>
</dbReference>
<accession>A0ABX7IHN8</accession>
<dbReference type="EMBL" id="CP070228">
    <property type="protein sequence ID" value="QRV02646.1"/>
    <property type="molecule type" value="Genomic_DNA"/>
</dbReference>
<dbReference type="Pfam" id="PF13276">
    <property type="entry name" value="HTH_21"/>
    <property type="match status" value="1"/>
</dbReference>
<protein>
    <submittedName>
        <fullName evidence="2">IS3 family transposase</fullName>
    </submittedName>
</protein>
<organism evidence="2 3">
    <name type="scientific">Arcanobacterium phocisimile</name>
    <dbReference type="NCBI Taxonomy" id="1302235"/>
    <lineage>
        <taxon>Bacteria</taxon>
        <taxon>Bacillati</taxon>
        <taxon>Actinomycetota</taxon>
        <taxon>Actinomycetes</taxon>
        <taxon>Actinomycetales</taxon>
        <taxon>Actinomycetaceae</taxon>
        <taxon>Arcanobacterium</taxon>
    </lineage>
</organism>
<sequence>MTKILAGELTQIHEQNYGVYGVRKLWHAAWRAGWDIGRDQVARIMKIAGVKGVCWCCQPVTTRPAPVPDTRRDLVQRCFKAKSPNQLWVGDITYVRTLSGFARSSSIRSPRAGNQQRQRRSY</sequence>
<evidence type="ECO:0000259" key="1">
    <source>
        <dbReference type="Pfam" id="PF13276"/>
    </source>
</evidence>
<dbReference type="PANTHER" id="PTHR46889:SF4">
    <property type="entry name" value="TRANSPOSASE INSO FOR INSERTION SEQUENCE ELEMENT IS911B-RELATED"/>
    <property type="match status" value="1"/>
</dbReference>
<proteinExistence type="predicted"/>
<dbReference type="Proteomes" id="UP000602653">
    <property type="component" value="Chromosome"/>
</dbReference>
<evidence type="ECO:0000313" key="3">
    <source>
        <dbReference type="Proteomes" id="UP000602653"/>
    </source>
</evidence>
<name>A0ABX7IHN8_9ACTO</name>
<gene>
    <name evidence="2" type="ORF">JTE88_02585</name>
</gene>
<keyword evidence="3" id="KW-1185">Reference proteome</keyword>